<dbReference type="PROSITE" id="PS50871">
    <property type="entry name" value="C1Q"/>
    <property type="match status" value="1"/>
</dbReference>
<dbReference type="InterPro" id="IPR008983">
    <property type="entry name" value="Tumour_necrosis_fac-like_dom"/>
</dbReference>
<protein>
    <recommendedName>
        <fullName evidence="4">C1q domain-containing protein</fullName>
    </recommendedName>
</protein>
<accession>A0A9D4FUV7</accession>
<reference evidence="5" key="1">
    <citation type="journal article" date="2019" name="bioRxiv">
        <title>The Genome of the Zebra Mussel, Dreissena polymorpha: A Resource for Invasive Species Research.</title>
        <authorList>
            <person name="McCartney M.A."/>
            <person name="Auch B."/>
            <person name="Kono T."/>
            <person name="Mallez S."/>
            <person name="Zhang Y."/>
            <person name="Obille A."/>
            <person name="Becker A."/>
            <person name="Abrahante J.E."/>
            <person name="Garbe J."/>
            <person name="Badalamenti J.P."/>
            <person name="Herman A."/>
            <person name="Mangelson H."/>
            <person name="Liachko I."/>
            <person name="Sullivan S."/>
            <person name="Sone E.D."/>
            <person name="Koren S."/>
            <person name="Silverstein K.A.T."/>
            <person name="Beckman K.B."/>
            <person name="Gohl D.M."/>
        </authorList>
    </citation>
    <scope>NUCLEOTIDE SEQUENCE</scope>
    <source>
        <strain evidence="5">Duluth1</strain>
        <tissue evidence="5">Whole animal</tissue>
    </source>
</reference>
<gene>
    <name evidence="5" type="ORF">DPMN_133753</name>
</gene>
<reference evidence="5" key="2">
    <citation type="submission" date="2020-11" db="EMBL/GenBank/DDBJ databases">
        <authorList>
            <person name="McCartney M.A."/>
            <person name="Auch B."/>
            <person name="Kono T."/>
            <person name="Mallez S."/>
            <person name="Becker A."/>
            <person name="Gohl D.M."/>
            <person name="Silverstein K.A.T."/>
            <person name="Koren S."/>
            <person name="Bechman K.B."/>
            <person name="Herman A."/>
            <person name="Abrahante J.E."/>
            <person name="Garbe J."/>
        </authorList>
    </citation>
    <scope>NUCLEOTIDE SEQUENCE</scope>
    <source>
        <strain evidence="5">Duluth1</strain>
        <tissue evidence="5">Whole animal</tissue>
    </source>
</reference>
<keyword evidence="2" id="KW-0964">Secreted</keyword>
<feature type="signal peptide" evidence="3">
    <location>
        <begin position="1"/>
        <end position="19"/>
    </location>
</feature>
<dbReference type="GO" id="GO:0005581">
    <property type="term" value="C:collagen trimer"/>
    <property type="evidence" value="ECO:0007669"/>
    <property type="project" value="UniProtKB-KW"/>
</dbReference>
<dbReference type="SUPFAM" id="SSF49842">
    <property type="entry name" value="TNF-like"/>
    <property type="match status" value="1"/>
</dbReference>
<feature type="chain" id="PRO_5039633377" description="C1q domain-containing protein" evidence="3">
    <location>
        <begin position="20"/>
        <end position="276"/>
    </location>
</feature>
<keyword evidence="3" id="KW-0732">Signal</keyword>
<proteinExistence type="predicted"/>
<dbReference type="InterPro" id="IPR050392">
    <property type="entry name" value="Collagen/C1q_domain"/>
</dbReference>
<dbReference type="Proteomes" id="UP000828390">
    <property type="component" value="Unassembled WGS sequence"/>
</dbReference>
<name>A0A9D4FUV7_DREPO</name>
<evidence type="ECO:0000256" key="2">
    <source>
        <dbReference type="ARBA" id="ARBA00022525"/>
    </source>
</evidence>
<feature type="domain" description="C1q" evidence="4">
    <location>
        <begin position="137"/>
        <end position="276"/>
    </location>
</feature>
<dbReference type="SMART" id="SM00110">
    <property type="entry name" value="C1Q"/>
    <property type="match status" value="1"/>
</dbReference>
<dbReference type="Gene3D" id="2.60.120.40">
    <property type="match status" value="1"/>
</dbReference>
<dbReference type="InterPro" id="IPR001073">
    <property type="entry name" value="C1q_dom"/>
</dbReference>
<dbReference type="PANTHER" id="PTHR15427">
    <property type="entry name" value="EMILIN ELASTIN MICROFIBRIL INTERFACE-LOCATED PROTEIN ELASTIN MICROFIBRIL INTERFACER"/>
    <property type="match status" value="1"/>
</dbReference>
<sequence>MWNLVLIGLSGILVGVLLSMDRTFPVGLCEEKLLKRVVRVEKLLNDTFENITETHVRIKDDSVKLNEALHAQLEAFIDTALFNYGAVREMNSTITTLAGTYFDKVESFIDTATKNITATLDKMNSSITRLIEPKGKSVMHQVMFHVQRPVVRDGEGYKKLYEYGINEKVVFELVVHNEVSGYDPSTGYFMAAEAGVYMFTLQYWSGYKHLDHFQIVKEGRVLTMSLQKNGEGCFSVRAFALLALGDKVWVKSTSTDNVYSEKGSCMHSFSGMIVRL</sequence>
<evidence type="ECO:0000313" key="5">
    <source>
        <dbReference type="EMBL" id="KAH3805450.1"/>
    </source>
</evidence>
<organism evidence="5 6">
    <name type="scientific">Dreissena polymorpha</name>
    <name type="common">Zebra mussel</name>
    <name type="synonym">Mytilus polymorpha</name>
    <dbReference type="NCBI Taxonomy" id="45954"/>
    <lineage>
        <taxon>Eukaryota</taxon>
        <taxon>Metazoa</taxon>
        <taxon>Spiralia</taxon>
        <taxon>Lophotrochozoa</taxon>
        <taxon>Mollusca</taxon>
        <taxon>Bivalvia</taxon>
        <taxon>Autobranchia</taxon>
        <taxon>Heteroconchia</taxon>
        <taxon>Euheterodonta</taxon>
        <taxon>Imparidentia</taxon>
        <taxon>Neoheterodontei</taxon>
        <taxon>Myida</taxon>
        <taxon>Dreissenoidea</taxon>
        <taxon>Dreissenidae</taxon>
        <taxon>Dreissena</taxon>
    </lineage>
</organism>
<evidence type="ECO:0000313" key="6">
    <source>
        <dbReference type="Proteomes" id="UP000828390"/>
    </source>
</evidence>
<dbReference type="EMBL" id="JAIWYP010000006">
    <property type="protein sequence ID" value="KAH3805450.1"/>
    <property type="molecule type" value="Genomic_DNA"/>
</dbReference>
<dbReference type="OrthoDB" id="6150994at2759"/>
<evidence type="ECO:0000259" key="4">
    <source>
        <dbReference type="PROSITE" id="PS50871"/>
    </source>
</evidence>
<comment type="caution">
    <text evidence="5">The sequence shown here is derived from an EMBL/GenBank/DDBJ whole genome shotgun (WGS) entry which is preliminary data.</text>
</comment>
<comment type="subcellular location">
    <subcellularLocation>
        <location evidence="1">Secreted</location>
    </subcellularLocation>
</comment>
<dbReference type="PRINTS" id="PR00007">
    <property type="entry name" value="COMPLEMNTC1Q"/>
</dbReference>
<dbReference type="AlphaFoldDB" id="A0A9D4FUV7"/>
<evidence type="ECO:0000256" key="1">
    <source>
        <dbReference type="ARBA" id="ARBA00004613"/>
    </source>
</evidence>
<keyword evidence="6" id="KW-1185">Reference proteome</keyword>
<dbReference type="PANTHER" id="PTHR15427:SF33">
    <property type="entry name" value="COLLAGEN IV NC1 DOMAIN-CONTAINING PROTEIN"/>
    <property type="match status" value="1"/>
</dbReference>
<dbReference type="Pfam" id="PF00386">
    <property type="entry name" value="C1q"/>
    <property type="match status" value="1"/>
</dbReference>
<evidence type="ECO:0000256" key="3">
    <source>
        <dbReference type="SAM" id="SignalP"/>
    </source>
</evidence>